<keyword evidence="2" id="KW-0285">Flavoprotein</keyword>
<reference evidence="11 12" key="1">
    <citation type="submission" date="2020-03" db="EMBL/GenBank/DDBJ databases">
        <title>Draft genome of Streptomyces sp. ventii, isolated from the Axial Seamount in the Pacific Ocean, and resequencing of the two type strains Streptomyces lonarensis strain NCL 716 and Streptomyces bohaiensis strain 11A07.</title>
        <authorList>
            <person name="Loughran R.M."/>
            <person name="Pfannmuller K.M."/>
            <person name="Wasson B.J."/>
            <person name="Deadmond M.C."/>
            <person name="Paddock B.E."/>
            <person name="Koyack M.J."/>
            <person name="Gallegos D.A."/>
            <person name="Mitchell E.A."/>
            <person name="Ushijima B."/>
            <person name="Saw J.H."/>
            <person name="Mcphail K.L."/>
            <person name="Videau P."/>
        </authorList>
    </citation>
    <scope>NUCLEOTIDE SEQUENCE [LARGE SCALE GENOMIC DNA]</scope>
    <source>
        <strain evidence="11 12">NCL716</strain>
    </source>
</reference>
<dbReference type="Gene3D" id="2.40.30.10">
    <property type="entry name" value="Translation factors"/>
    <property type="match status" value="1"/>
</dbReference>
<dbReference type="InterPro" id="IPR012675">
    <property type="entry name" value="Beta-grasp_dom_sf"/>
</dbReference>
<evidence type="ECO:0000256" key="8">
    <source>
        <dbReference type="ARBA" id="ARBA00023014"/>
    </source>
</evidence>
<dbReference type="Gene3D" id="3.40.50.80">
    <property type="entry name" value="Nucleotide-binding domain of ferredoxin-NADP reductase (FNR) module"/>
    <property type="match status" value="1"/>
</dbReference>
<dbReference type="GO" id="GO:0051537">
    <property type="term" value="F:2 iron, 2 sulfur cluster binding"/>
    <property type="evidence" value="ECO:0007669"/>
    <property type="project" value="UniProtKB-KW"/>
</dbReference>
<dbReference type="GO" id="GO:0046872">
    <property type="term" value="F:metal ion binding"/>
    <property type="evidence" value="ECO:0007669"/>
    <property type="project" value="UniProtKB-KW"/>
</dbReference>
<dbReference type="PANTHER" id="PTHR47354:SF8">
    <property type="entry name" value="1,2-PHENYLACETYL-COA EPOXIDASE, SUBUNIT E"/>
    <property type="match status" value="1"/>
</dbReference>
<dbReference type="Proteomes" id="UP000578686">
    <property type="component" value="Unassembled WGS sequence"/>
</dbReference>
<dbReference type="InterPro" id="IPR017927">
    <property type="entry name" value="FAD-bd_FR_type"/>
</dbReference>
<keyword evidence="4" id="KW-0479">Metal-binding</keyword>
<sequence>MVHPLAVSRLDRLTEDSVAVTLDVPAALRETFRHVPGQHLTFRHTPADGRELRRTYSVCSAASAVGSPAPSHLTVGVRHIDGGVFSAHVVKELTVGDTLHVLPPAGRFTLPPAPGRYAAVVGGSGVTPVLSMAATLLAQEPTARFTVLRCDRSSASTMFLEEFADLKDRYPGRLQLAHAFSREELQAGLATGRMDAPRIGALLPALLGGAVPEVAGWYLCGPLGLVEASRGALREAGVERHRVHTELFHADAAPVVERPSDASDGSRVTATLDGRAGTWPMRPGETLLETVLRNRSDAPYACKGGVCGTCRARLVGGEVGMDRNYALEPDEVAEGYVLACQSRPRTAEVAIDFDA</sequence>
<evidence type="ECO:0000259" key="10">
    <source>
        <dbReference type="PROSITE" id="PS51384"/>
    </source>
</evidence>
<dbReference type="PROSITE" id="PS00197">
    <property type="entry name" value="2FE2S_FER_1"/>
    <property type="match status" value="1"/>
</dbReference>
<evidence type="ECO:0000256" key="7">
    <source>
        <dbReference type="ARBA" id="ARBA00023004"/>
    </source>
</evidence>
<dbReference type="Pfam" id="PF00970">
    <property type="entry name" value="FAD_binding_6"/>
    <property type="match status" value="1"/>
</dbReference>
<feature type="domain" description="FAD-binding FR-type" evidence="10">
    <location>
        <begin position="1"/>
        <end position="111"/>
    </location>
</feature>
<evidence type="ECO:0000313" key="11">
    <source>
        <dbReference type="EMBL" id="NJQ08023.1"/>
    </source>
</evidence>
<comment type="caution">
    <text evidence="11">The sequence shown here is derived from an EMBL/GenBank/DDBJ whole genome shotgun (WGS) entry which is preliminary data.</text>
</comment>
<evidence type="ECO:0000256" key="6">
    <source>
        <dbReference type="ARBA" id="ARBA00023002"/>
    </source>
</evidence>
<accession>A0A7X6I0Q8</accession>
<dbReference type="CDD" id="cd00207">
    <property type="entry name" value="fer2"/>
    <property type="match status" value="1"/>
</dbReference>
<keyword evidence="7" id="KW-0408">Iron</keyword>
<dbReference type="RefSeq" id="WP_167973526.1">
    <property type="nucleotide sequence ID" value="NZ_BHZG01000363.1"/>
</dbReference>
<dbReference type="GO" id="GO:0050660">
    <property type="term" value="F:flavin adenine dinucleotide binding"/>
    <property type="evidence" value="ECO:0007669"/>
    <property type="project" value="TreeGrafter"/>
</dbReference>
<organism evidence="11 12">
    <name type="scientific">Streptomyces lonarensis</name>
    <dbReference type="NCBI Taxonomy" id="700599"/>
    <lineage>
        <taxon>Bacteria</taxon>
        <taxon>Bacillati</taxon>
        <taxon>Actinomycetota</taxon>
        <taxon>Actinomycetes</taxon>
        <taxon>Kitasatosporales</taxon>
        <taxon>Streptomycetaceae</taxon>
        <taxon>Streptomyces</taxon>
    </lineage>
</organism>
<dbReference type="AlphaFoldDB" id="A0A7X6I0Q8"/>
<proteinExistence type="predicted"/>
<dbReference type="SUPFAM" id="SSF52343">
    <property type="entry name" value="Ferredoxin reductase-like, C-terminal NADP-linked domain"/>
    <property type="match status" value="1"/>
</dbReference>
<dbReference type="Pfam" id="PF00175">
    <property type="entry name" value="NAD_binding_1"/>
    <property type="match status" value="1"/>
</dbReference>
<dbReference type="InterPro" id="IPR001433">
    <property type="entry name" value="OxRdtase_FAD/NAD-bd"/>
</dbReference>
<dbReference type="InterPro" id="IPR017938">
    <property type="entry name" value="Riboflavin_synthase-like_b-brl"/>
</dbReference>
<dbReference type="GO" id="GO:0016491">
    <property type="term" value="F:oxidoreductase activity"/>
    <property type="evidence" value="ECO:0007669"/>
    <property type="project" value="UniProtKB-KW"/>
</dbReference>
<evidence type="ECO:0000256" key="1">
    <source>
        <dbReference type="ARBA" id="ARBA00001974"/>
    </source>
</evidence>
<keyword evidence="5" id="KW-0274">FAD</keyword>
<dbReference type="PANTHER" id="PTHR47354">
    <property type="entry name" value="NADH OXIDOREDUCTASE HCR"/>
    <property type="match status" value="1"/>
</dbReference>
<evidence type="ECO:0000256" key="5">
    <source>
        <dbReference type="ARBA" id="ARBA00022827"/>
    </source>
</evidence>
<dbReference type="PROSITE" id="PS51384">
    <property type="entry name" value="FAD_FR"/>
    <property type="match status" value="1"/>
</dbReference>
<dbReference type="PRINTS" id="PR00410">
    <property type="entry name" value="PHEHYDRXLASE"/>
</dbReference>
<name>A0A7X6I0Q8_9ACTN</name>
<dbReference type="EMBL" id="JAAVJD010000230">
    <property type="protein sequence ID" value="NJQ08023.1"/>
    <property type="molecule type" value="Genomic_DNA"/>
</dbReference>
<dbReference type="Pfam" id="PF00111">
    <property type="entry name" value="Fer2"/>
    <property type="match status" value="1"/>
</dbReference>
<evidence type="ECO:0000256" key="3">
    <source>
        <dbReference type="ARBA" id="ARBA00022714"/>
    </source>
</evidence>
<keyword evidence="12" id="KW-1185">Reference proteome</keyword>
<evidence type="ECO:0000256" key="4">
    <source>
        <dbReference type="ARBA" id="ARBA00022723"/>
    </source>
</evidence>
<keyword evidence="6" id="KW-0560">Oxidoreductase</keyword>
<keyword evidence="8" id="KW-0411">Iron-sulfur</keyword>
<dbReference type="CDD" id="cd06214">
    <property type="entry name" value="PA_degradation_oxidoreductase_like"/>
    <property type="match status" value="1"/>
</dbReference>
<dbReference type="SUPFAM" id="SSF54292">
    <property type="entry name" value="2Fe-2S ferredoxin-like"/>
    <property type="match status" value="1"/>
</dbReference>
<evidence type="ECO:0000259" key="9">
    <source>
        <dbReference type="PROSITE" id="PS51085"/>
    </source>
</evidence>
<dbReference type="Gene3D" id="3.10.20.30">
    <property type="match status" value="1"/>
</dbReference>
<feature type="domain" description="2Fe-2S ferredoxin-type" evidence="9">
    <location>
        <begin position="266"/>
        <end position="355"/>
    </location>
</feature>
<evidence type="ECO:0000256" key="2">
    <source>
        <dbReference type="ARBA" id="ARBA00022630"/>
    </source>
</evidence>
<dbReference type="SUPFAM" id="SSF63380">
    <property type="entry name" value="Riboflavin synthase domain-like"/>
    <property type="match status" value="1"/>
</dbReference>
<gene>
    <name evidence="11" type="ORF">HCN56_21155</name>
</gene>
<protein>
    <submittedName>
        <fullName evidence="11">2Fe-2S iron-sulfur cluster binding domain-containing protein</fullName>
    </submittedName>
</protein>
<keyword evidence="3" id="KW-0001">2Fe-2S</keyword>
<evidence type="ECO:0000313" key="12">
    <source>
        <dbReference type="Proteomes" id="UP000578686"/>
    </source>
</evidence>
<dbReference type="PROSITE" id="PS51085">
    <property type="entry name" value="2FE2S_FER_2"/>
    <property type="match status" value="1"/>
</dbReference>
<dbReference type="InterPro" id="IPR039261">
    <property type="entry name" value="FNR_nucleotide-bd"/>
</dbReference>
<dbReference type="InterPro" id="IPR008333">
    <property type="entry name" value="Cbr1-like_FAD-bd_dom"/>
</dbReference>
<dbReference type="InterPro" id="IPR050415">
    <property type="entry name" value="MRET"/>
</dbReference>
<dbReference type="InterPro" id="IPR036010">
    <property type="entry name" value="2Fe-2S_ferredoxin-like_sf"/>
</dbReference>
<dbReference type="InterPro" id="IPR006058">
    <property type="entry name" value="2Fe2S_fd_BS"/>
</dbReference>
<dbReference type="InterPro" id="IPR001041">
    <property type="entry name" value="2Fe-2S_ferredoxin-type"/>
</dbReference>
<comment type="cofactor">
    <cofactor evidence="1">
        <name>FAD</name>
        <dbReference type="ChEBI" id="CHEBI:57692"/>
    </cofactor>
</comment>